<feature type="transmembrane region" description="Helical" evidence="6">
    <location>
        <begin position="87"/>
        <end position="109"/>
    </location>
</feature>
<dbReference type="GO" id="GO:0080162">
    <property type="term" value="P:endoplasmic reticulum to cytosol auxin transport"/>
    <property type="evidence" value="ECO:0007669"/>
    <property type="project" value="InterPro"/>
</dbReference>
<feature type="transmembrane region" description="Helical" evidence="6">
    <location>
        <begin position="57"/>
        <end position="75"/>
    </location>
</feature>
<dbReference type="InterPro" id="IPR039305">
    <property type="entry name" value="PILS2/6"/>
</dbReference>
<evidence type="ECO:0000256" key="2">
    <source>
        <dbReference type="ARBA" id="ARBA00022692"/>
    </source>
</evidence>
<evidence type="ECO:0008006" key="8">
    <source>
        <dbReference type="Google" id="ProtNLM"/>
    </source>
</evidence>
<proteinExistence type="predicted"/>
<dbReference type="PANTHER" id="PTHR31419">
    <property type="entry name" value="PROTEIN PIN-LIKES 2"/>
    <property type="match status" value="1"/>
</dbReference>
<accession>A0A1D1ZX38</accession>
<dbReference type="EMBL" id="GDKF01007120">
    <property type="protein sequence ID" value="JAT71502.1"/>
    <property type="molecule type" value="Transcribed_RNA"/>
</dbReference>
<dbReference type="Pfam" id="PF03547">
    <property type="entry name" value="Mem_trans"/>
    <property type="match status" value="1"/>
</dbReference>
<keyword evidence="4 6" id="KW-0472">Membrane</keyword>
<feature type="region of interest" description="Disordered" evidence="5">
    <location>
        <begin position="207"/>
        <end position="247"/>
    </location>
</feature>
<feature type="transmembrane region" description="Helical" evidence="6">
    <location>
        <begin position="121"/>
        <end position="142"/>
    </location>
</feature>
<keyword evidence="3 6" id="KW-1133">Transmembrane helix</keyword>
<evidence type="ECO:0000256" key="4">
    <source>
        <dbReference type="ARBA" id="ARBA00023136"/>
    </source>
</evidence>
<name>A0A1D1ZX38_AUXPR</name>
<dbReference type="PANTHER" id="PTHR31419:SF1">
    <property type="entry name" value="PROTEIN PIN-LIKES 6"/>
    <property type="match status" value="1"/>
</dbReference>
<gene>
    <name evidence="7" type="ORF">g.39754</name>
</gene>
<evidence type="ECO:0000256" key="3">
    <source>
        <dbReference type="ARBA" id="ARBA00022989"/>
    </source>
</evidence>
<evidence type="ECO:0000256" key="5">
    <source>
        <dbReference type="SAM" id="MobiDB-lite"/>
    </source>
</evidence>
<feature type="transmembrane region" description="Helical" evidence="6">
    <location>
        <begin position="496"/>
        <end position="517"/>
    </location>
</feature>
<feature type="transmembrane region" description="Helical" evidence="6">
    <location>
        <begin position="460"/>
        <end position="484"/>
    </location>
</feature>
<dbReference type="GO" id="GO:0016020">
    <property type="term" value="C:membrane"/>
    <property type="evidence" value="ECO:0007669"/>
    <property type="project" value="UniProtKB-SubCell"/>
</dbReference>
<feature type="compositionally biased region" description="Low complexity" evidence="5">
    <location>
        <begin position="207"/>
        <end position="226"/>
    </location>
</feature>
<feature type="non-terminal residue" evidence="7">
    <location>
        <position position="1"/>
    </location>
</feature>
<organism evidence="7">
    <name type="scientific">Auxenochlorella protothecoides</name>
    <name type="common">Green microalga</name>
    <name type="synonym">Chlorella protothecoides</name>
    <dbReference type="NCBI Taxonomy" id="3075"/>
    <lineage>
        <taxon>Eukaryota</taxon>
        <taxon>Viridiplantae</taxon>
        <taxon>Chlorophyta</taxon>
        <taxon>core chlorophytes</taxon>
        <taxon>Trebouxiophyceae</taxon>
        <taxon>Chlorellales</taxon>
        <taxon>Chlorellaceae</taxon>
        <taxon>Auxenochlorella</taxon>
    </lineage>
</organism>
<dbReference type="InterPro" id="IPR004776">
    <property type="entry name" value="Mem_transp_PIN-like"/>
</dbReference>
<protein>
    <recommendedName>
        <fullName evidence="8">Auxin efflux carrier component</fullName>
    </recommendedName>
</protein>
<evidence type="ECO:0000313" key="7">
    <source>
        <dbReference type="EMBL" id="JAT71502.1"/>
    </source>
</evidence>
<dbReference type="AlphaFoldDB" id="A0A1D1ZX38"/>
<feature type="transmembrane region" description="Helical" evidence="6">
    <location>
        <begin position="23"/>
        <end position="45"/>
    </location>
</feature>
<reference evidence="7" key="1">
    <citation type="submission" date="2015-08" db="EMBL/GenBank/DDBJ databases">
        <authorList>
            <person name="Babu N.S."/>
            <person name="Beckwith C.J."/>
            <person name="Beseler K.G."/>
            <person name="Brison A."/>
            <person name="Carone J.V."/>
            <person name="Caskin T.P."/>
            <person name="Diamond M."/>
            <person name="Durham M.E."/>
            <person name="Foxe J.M."/>
            <person name="Go M."/>
            <person name="Henderson B.A."/>
            <person name="Jones I.B."/>
            <person name="McGettigan J.A."/>
            <person name="Micheletti S.J."/>
            <person name="Nasrallah M.E."/>
            <person name="Ortiz D."/>
            <person name="Piller C.R."/>
            <person name="Privatt S.R."/>
            <person name="Schneider S.L."/>
            <person name="Sharp S."/>
            <person name="Smith T.C."/>
            <person name="Stanton J.D."/>
            <person name="Ullery H.E."/>
            <person name="Wilson R.J."/>
            <person name="Serrano M.G."/>
            <person name="Buck G."/>
            <person name="Lee V."/>
            <person name="Wang Y."/>
            <person name="Carvalho R."/>
            <person name="Voegtly L."/>
            <person name="Shi R."/>
            <person name="Duckworth R."/>
            <person name="Johnson A."/>
            <person name="Loviza R."/>
            <person name="Walstead R."/>
            <person name="Shah Z."/>
            <person name="Kiflezghi M."/>
            <person name="Wade K."/>
            <person name="Ball S.L."/>
            <person name="Bradley K.W."/>
            <person name="Asai D.J."/>
            <person name="Bowman C.A."/>
            <person name="Russell D.A."/>
            <person name="Pope W.H."/>
            <person name="Jacobs-Sera D."/>
            <person name="Hendrix R.W."/>
            <person name="Hatfull G.F."/>
        </authorList>
    </citation>
    <scope>NUCLEOTIDE SEQUENCE</scope>
</reference>
<evidence type="ECO:0000256" key="6">
    <source>
        <dbReference type="SAM" id="Phobius"/>
    </source>
</evidence>
<feature type="transmembrane region" description="Helical" evidence="6">
    <location>
        <begin position="345"/>
        <end position="373"/>
    </location>
</feature>
<feature type="transmembrane region" description="Helical" evidence="6">
    <location>
        <begin position="162"/>
        <end position="182"/>
    </location>
</feature>
<feature type="transmembrane region" description="Helical" evidence="6">
    <location>
        <begin position="393"/>
        <end position="411"/>
    </location>
</feature>
<comment type="subcellular location">
    <subcellularLocation>
        <location evidence="1">Membrane</location>
        <topology evidence="1">Multi-pass membrane protein</topology>
    </subcellularLocation>
</comment>
<evidence type="ECO:0000256" key="1">
    <source>
        <dbReference type="ARBA" id="ARBA00004141"/>
    </source>
</evidence>
<keyword evidence="2 6" id="KW-0812">Transmembrane</keyword>
<feature type="transmembrane region" description="Helical" evidence="6">
    <location>
        <begin position="423"/>
        <end position="448"/>
    </location>
</feature>
<sequence>GRPTGKNHWCCRMEPSGGSAGQLLVSSALPVVEMCLIGGIGGLMVHKKLFDASSCTALARACLFIFIPCLTFGKLAQSVTLDSVLYLWPLVANIVVSLPVGLALGWAAARLTGMPRAYTPHAMCCVAFGNVGNLPLVFVAALCHDPHTIFFRRLGAPCEVLGMSYTAFAILGATVLQFTVAIQLLKPEPELAVEVVGGRAGDFRLGPGSDAAAGAGAPTRGAAADDPASRQCQQAPGKRGAGSEEEGHMLAAEHPQPIWELARREDSDATLDLRSGSLLSVELPLMSSPRMDSAAGLAAEREGAGEGARLLPGAAAPVPERHEPGAGQRAANSFRGRLRHSARRLAAVPWASFFPLPTQAALAGVVVGCIAPVRNALYGHDAPLTFLGDTIETLGNGLIPCTIVLLGAVLYRSSRSASNTLSTASVAATIASRLVFCPAIMTGLIMLALKLKLIQPVDPLFVLCLLLPNCSPTAINIQTMTVLYKHGEAEVSKLLFWCYIAAVLTLPAWTWVFLQIIQRIDFPPRPGT</sequence>